<evidence type="ECO:0000313" key="2">
    <source>
        <dbReference type="Proteomes" id="UP000184465"/>
    </source>
</evidence>
<dbReference type="InterPro" id="IPR021525">
    <property type="entry name" value="DUF3189"/>
</dbReference>
<dbReference type="AlphaFoldDB" id="A0A1M6SGZ1"/>
<keyword evidence="2" id="KW-1185">Reference proteome</keyword>
<protein>
    <recommendedName>
        <fullName evidence="3">DUF3189 domain-containing protein</fullName>
    </recommendedName>
</protein>
<gene>
    <name evidence="1" type="ORF">SAMN02745912_03310</name>
</gene>
<evidence type="ECO:0000313" key="1">
    <source>
        <dbReference type="EMBL" id="SHK43930.1"/>
    </source>
</evidence>
<dbReference type="RefSeq" id="WP_073152599.1">
    <property type="nucleotide sequence ID" value="NZ_FRAG01000061.1"/>
</dbReference>
<dbReference type="STRING" id="1121301.SAMN02745912_03310"/>
<sequence length="153" mass="17173">MHVIYHDIGGSHSSVVATYIHLNKLPIDRIPSPKEILEIPMFDKLRKEQQGRLIFHGIDEYGNKIYTLSRLYYSHPMTNAIKSIPNMIGIYEGEIELVDTSPTVNFIMKLGGGSSRKLKMVAFGRPMVAYGVTKAYSDIVALVSKTKFKISPS</sequence>
<dbReference type="OrthoDB" id="1680616at2"/>
<evidence type="ECO:0008006" key="3">
    <source>
        <dbReference type="Google" id="ProtNLM"/>
    </source>
</evidence>
<accession>A0A1M6SGZ1</accession>
<dbReference type="EMBL" id="FRAG01000061">
    <property type="protein sequence ID" value="SHK43930.1"/>
    <property type="molecule type" value="Genomic_DNA"/>
</dbReference>
<dbReference type="Pfam" id="PF11385">
    <property type="entry name" value="DUF3189"/>
    <property type="match status" value="1"/>
</dbReference>
<organism evidence="1 2">
    <name type="scientific">Paramaledivibacter caminithermalis (strain DSM 15212 / CIP 107654 / DViRD3)</name>
    <name type="common">Clostridium caminithermale</name>
    <dbReference type="NCBI Taxonomy" id="1121301"/>
    <lineage>
        <taxon>Bacteria</taxon>
        <taxon>Bacillati</taxon>
        <taxon>Bacillota</taxon>
        <taxon>Clostridia</taxon>
        <taxon>Peptostreptococcales</taxon>
        <taxon>Caminicellaceae</taxon>
        <taxon>Paramaledivibacter</taxon>
    </lineage>
</organism>
<proteinExistence type="predicted"/>
<name>A0A1M6SGZ1_PARC5</name>
<reference evidence="1 2" key="1">
    <citation type="submission" date="2016-11" db="EMBL/GenBank/DDBJ databases">
        <authorList>
            <person name="Jaros S."/>
            <person name="Januszkiewicz K."/>
            <person name="Wedrychowicz H."/>
        </authorList>
    </citation>
    <scope>NUCLEOTIDE SEQUENCE [LARGE SCALE GENOMIC DNA]</scope>
    <source>
        <strain evidence="1 2">DSM 15212</strain>
    </source>
</reference>
<dbReference type="Proteomes" id="UP000184465">
    <property type="component" value="Unassembled WGS sequence"/>
</dbReference>